<reference evidence="1 2" key="1">
    <citation type="submission" date="2014-04" db="EMBL/GenBank/DDBJ databases">
        <title>Evolutionary Origins and Diversification of the Mycorrhizal Mutualists.</title>
        <authorList>
            <consortium name="DOE Joint Genome Institute"/>
            <consortium name="Mycorrhizal Genomics Consortium"/>
            <person name="Kohler A."/>
            <person name="Kuo A."/>
            <person name="Nagy L.G."/>
            <person name="Floudas D."/>
            <person name="Copeland A."/>
            <person name="Barry K.W."/>
            <person name="Cichocki N."/>
            <person name="Veneault-Fourrey C."/>
            <person name="LaButti K."/>
            <person name="Lindquist E.A."/>
            <person name="Lipzen A."/>
            <person name="Lundell T."/>
            <person name="Morin E."/>
            <person name="Murat C."/>
            <person name="Riley R."/>
            <person name="Ohm R."/>
            <person name="Sun H."/>
            <person name="Tunlid A."/>
            <person name="Henrissat B."/>
            <person name="Grigoriev I.V."/>
            <person name="Hibbett D.S."/>
            <person name="Martin F."/>
        </authorList>
    </citation>
    <scope>NUCLEOTIDE SEQUENCE [LARGE SCALE GENOMIC DNA]</scope>
    <source>
        <strain evidence="1 2">FD-317 M1</strain>
    </source>
</reference>
<name>A0A0D0B1C7_9AGAR</name>
<gene>
    <name evidence="1" type="ORF">GYMLUDRAFT_173642</name>
</gene>
<feature type="non-terminal residue" evidence="1">
    <location>
        <position position="1"/>
    </location>
</feature>
<evidence type="ECO:0000313" key="2">
    <source>
        <dbReference type="Proteomes" id="UP000053593"/>
    </source>
</evidence>
<evidence type="ECO:0000313" key="1">
    <source>
        <dbReference type="EMBL" id="KIK56900.1"/>
    </source>
</evidence>
<organism evidence="1 2">
    <name type="scientific">Collybiopsis luxurians FD-317 M1</name>
    <dbReference type="NCBI Taxonomy" id="944289"/>
    <lineage>
        <taxon>Eukaryota</taxon>
        <taxon>Fungi</taxon>
        <taxon>Dikarya</taxon>
        <taxon>Basidiomycota</taxon>
        <taxon>Agaricomycotina</taxon>
        <taxon>Agaricomycetes</taxon>
        <taxon>Agaricomycetidae</taxon>
        <taxon>Agaricales</taxon>
        <taxon>Marasmiineae</taxon>
        <taxon>Omphalotaceae</taxon>
        <taxon>Collybiopsis</taxon>
        <taxon>Collybiopsis luxurians</taxon>
    </lineage>
</organism>
<dbReference type="Proteomes" id="UP000053593">
    <property type="component" value="Unassembled WGS sequence"/>
</dbReference>
<sequence>WAYKHGRELARRMKSCRGEHALGHPKYPEESANIPRSEWKLYLFSSNLYTITLPVARSVEEADFISLSIVLIPMSCFRQQKGIICPSERRLSRSSAPTKLQDTGSGYLRYL</sequence>
<protein>
    <submittedName>
        <fullName evidence="1">Uncharacterized protein</fullName>
    </submittedName>
</protein>
<accession>A0A0D0B1C7</accession>
<dbReference type="EMBL" id="KN834794">
    <property type="protein sequence ID" value="KIK56900.1"/>
    <property type="molecule type" value="Genomic_DNA"/>
</dbReference>
<proteinExistence type="predicted"/>
<dbReference type="AlphaFoldDB" id="A0A0D0B1C7"/>
<dbReference type="HOGENOM" id="CLU_2164359_0_0_1"/>
<keyword evidence="2" id="KW-1185">Reference proteome</keyword>